<keyword evidence="3" id="KW-1185">Reference proteome</keyword>
<dbReference type="Proteomes" id="UP001180754">
    <property type="component" value="Unassembled WGS sequence"/>
</dbReference>
<feature type="compositionally biased region" description="Low complexity" evidence="1">
    <location>
        <begin position="15"/>
        <end position="24"/>
    </location>
</feature>
<accession>A0ABU2XTR7</accession>
<feature type="region of interest" description="Disordered" evidence="1">
    <location>
        <begin position="1"/>
        <end position="24"/>
    </location>
</feature>
<organism evidence="2 3">
    <name type="scientific">Streptomyces lonegramiae</name>
    <dbReference type="NCBI Taxonomy" id="3075524"/>
    <lineage>
        <taxon>Bacteria</taxon>
        <taxon>Bacillati</taxon>
        <taxon>Actinomycetota</taxon>
        <taxon>Actinomycetes</taxon>
        <taxon>Kitasatosporales</taxon>
        <taxon>Streptomycetaceae</taxon>
        <taxon>Streptomyces</taxon>
    </lineage>
</organism>
<sequence>MPTLAATPYADHQDSTTPPVEVSVTTPDAGLPAYPPVRPHLSVEELLAARNTQPIRSLDDLAADTFESDEELDEFLAFTHAERHRDVA</sequence>
<protein>
    <recommendedName>
        <fullName evidence="4">FXSXX-COOH protein</fullName>
    </recommendedName>
</protein>
<name>A0ABU2XTR7_9ACTN</name>
<evidence type="ECO:0000313" key="3">
    <source>
        <dbReference type="Proteomes" id="UP001180754"/>
    </source>
</evidence>
<gene>
    <name evidence="2" type="ORF">RND15_42605</name>
</gene>
<comment type="caution">
    <text evidence="2">The sequence shown here is derived from an EMBL/GenBank/DDBJ whole genome shotgun (WGS) entry which is preliminary data.</text>
</comment>
<proteinExistence type="predicted"/>
<evidence type="ECO:0000256" key="1">
    <source>
        <dbReference type="SAM" id="MobiDB-lite"/>
    </source>
</evidence>
<dbReference type="RefSeq" id="WP_311729883.1">
    <property type="nucleotide sequence ID" value="NZ_JAVRFD010000033.1"/>
</dbReference>
<reference evidence="2" key="1">
    <citation type="submission" date="2024-05" db="EMBL/GenBank/DDBJ databases">
        <title>30 novel species of actinomycetes from the DSMZ collection.</title>
        <authorList>
            <person name="Nouioui I."/>
        </authorList>
    </citation>
    <scope>NUCLEOTIDE SEQUENCE</scope>
    <source>
        <strain evidence="2">DSM 41529</strain>
    </source>
</reference>
<evidence type="ECO:0008006" key="4">
    <source>
        <dbReference type="Google" id="ProtNLM"/>
    </source>
</evidence>
<dbReference type="EMBL" id="JAVRFD010000033">
    <property type="protein sequence ID" value="MDT0549319.1"/>
    <property type="molecule type" value="Genomic_DNA"/>
</dbReference>
<evidence type="ECO:0000313" key="2">
    <source>
        <dbReference type="EMBL" id="MDT0549319.1"/>
    </source>
</evidence>